<dbReference type="SUPFAM" id="SSF56796">
    <property type="entry name" value="Dehydroquinate synthase-like"/>
    <property type="match status" value="1"/>
</dbReference>
<dbReference type="GO" id="GO:0046872">
    <property type="term" value="F:metal ion binding"/>
    <property type="evidence" value="ECO:0007669"/>
    <property type="project" value="InterPro"/>
</dbReference>
<dbReference type="Pfam" id="PF00465">
    <property type="entry name" value="Fe-ADH"/>
    <property type="match status" value="1"/>
</dbReference>
<evidence type="ECO:0000256" key="1">
    <source>
        <dbReference type="ARBA" id="ARBA00001962"/>
    </source>
</evidence>
<comment type="cofactor">
    <cofactor evidence="1">
        <name>Fe cation</name>
        <dbReference type="ChEBI" id="CHEBI:24875"/>
    </cofactor>
</comment>
<name>A0A2Z6IBK2_9BURK</name>
<dbReference type="KEGG" id="sutt:SUTMEG_08980"/>
<evidence type="ECO:0000313" key="7">
    <source>
        <dbReference type="Proteomes" id="UP000271003"/>
    </source>
</evidence>
<dbReference type="Pfam" id="PF25137">
    <property type="entry name" value="ADH_Fe_C"/>
    <property type="match status" value="1"/>
</dbReference>
<proteinExistence type="inferred from homology"/>
<dbReference type="EMBL" id="AP018786">
    <property type="protein sequence ID" value="BBF23007.1"/>
    <property type="molecule type" value="Genomic_DNA"/>
</dbReference>
<accession>A0A2Z6IBK2</accession>
<evidence type="ECO:0000256" key="2">
    <source>
        <dbReference type="ARBA" id="ARBA00007358"/>
    </source>
</evidence>
<gene>
    <name evidence="6" type="ORF">SUTMEG_08980</name>
</gene>
<dbReference type="PANTHER" id="PTHR11496">
    <property type="entry name" value="ALCOHOL DEHYDROGENASE"/>
    <property type="match status" value="1"/>
</dbReference>
<dbReference type="FunFam" id="3.40.50.1970:FF:000003">
    <property type="entry name" value="Alcohol dehydrogenase, iron-containing"/>
    <property type="match status" value="1"/>
</dbReference>
<protein>
    <submittedName>
        <fullName evidence="6">Alcohol dehydrogenase</fullName>
    </submittedName>
</protein>
<dbReference type="InterPro" id="IPR039697">
    <property type="entry name" value="Alcohol_dehydrogenase_Fe"/>
</dbReference>
<organism evidence="6 7">
    <name type="scientific">Sutterella megalosphaeroides</name>
    <dbReference type="NCBI Taxonomy" id="2494234"/>
    <lineage>
        <taxon>Bacteria</taxon>
        <taxon>Pseudomonadati</taxon>
        <taxon>Pseudomonadota</taxon>
        <taxon>Betaproteobacteria</taxon>
        <taxon>Burkholderiales</taxon>
        <taxon>Sutterellaceae</taxon>
        <taxon>Sutterella</taxon>
    </lineage>
</organism>
<evidence type="ECO:0000313" key="6">
    <source>
        <dbReference type="EMBL" id="BBF23007.1"/>
    </source>
</evidence>
<dbReference type="OrthoDB" id="9815791at2"/>
<dbReference type="InterPro" id="IPR056798">
    <property type="entry name" value="ADH_Fe_C"/>
</dbReference>
<dbReference type="InterPro" id="IPR001670">
    <property type="entry name" value="ADH_Fe/GldA"/>
</dbReference>
<feature type="domain" description="Fe-containing alcohol dehydrogenase-like C-terminal" evidence="5">
    <location>
        <begin position="193"/>
        <end position="389"/>
    </location>
</feature>
<evidence type="ECO:0000259" key="4">
    <source>
        <dbReference type="Pfam" id="PF00465"/>
    </source>
</evidence>
<evidence type="ECO:0000259" key="5">
    <source>
        <dbReference type="Pfam" id="PF25137"/>
    </source>
</evidence>
<dbReference type="CDD" id="cd08185">
    <property type="entry name" value="Fe-ADH-like"/>
    <property type="match status" value="1"/>
</dbReference>
<dbReference type="Proteomes" id="UP000271003">
    <property type="component" value="Chromosome"/>
</dbReference>
<dbReference type="PANTHER" id="PTHR11496:SF104">
    <property type="entry name" value="3-DEOXY-ALPHA-D-MANNO-OCTULOSONATE 8-OXIDASE"/>
    <property type="match status" value="1"/>
</dbReference>
<keyword evidence="3" id="KW-0560">Oxidoreductase</keyword>
<dbReference type="AlphaFoldDB" id="A0A2Z6IBK2"/>
<dbReference type="RefSeq" id="WP_120176659.1">
    <property type="nucleotide sequence ID" value="NZ_AP018786.1"/>
</dbReference>
<dbReference type="Gene3D" id="1.20.1090.10">
    <property type="entry name" value="Dehydroquinate synthase-like - alpha domain"/>
    <property type="match status" value="1"/>
</dbReference>
<dbReference type="Gene3D" id="3.40.50.1970">
    <property type="match status" value="1"/>
</dbReference>
<reference evidence="6 7" key="1">
    <citation type="journal article" date="2018" name="Int. J. Syst. Evol. Microbiol.">
        <title>Mesosutterella multiformis gen. nov., sp. nov., a member of the family Sutterellaceae and Sutterella megalosphaeroides sp. nov., isolated from human faeces.</title>
        <authorList>
            <person name="Sakamoto M."/>
            <person name="Ikeyama N."/>
            <person name="Kunihiro T."/>
            <person name="Iino T."/>
            <person name="Yuki M."/>
            <person name="Ohkuma M."/>
        </authorList>
    </citation>
    <scope>NUCLEOTIDE SEQUENCE [LARGE SCALE GENOMIC DNA]</scope>
    <source>
        <strain evidence="6 7">6FBBBH3</strain>
    </source>
</reference>
<comment type="similarity">
    <text evidence="2">Belongs to the iron-containing alcohol dehydrogenase family.</text>
</comment>
<feature type="domain" description="Alcohol dehydrogenase iron-type/glycerol dehydrogenase GldA" evidence="4">
    <location>
        <begin position="8"/>
        <end position="182"/>
    </location>
</feature>
<keyword evidence="7" id="KW-1185">Reference proteome</keyword>
<evidence type="ECO:0000256" key="3">
    <source>
        <dbReference type="ARBA" id="ARBA00023002"/>
    </source>
</evidence>
<dbReference type="GO" id="GO:0004022">
    <property type="term" value="F:alcohol dehydrogenase (NAD+) activity"/>
    <property type="evidence" value="ECO:0007669"/>
    <property type="project" value="TreeGrafter"/>
</dbReference>
<sequence length="390" mass="42002">MQFSHSSPVKLVFGPGRLDALATEPLPGTKALLLTSNGTAVERIGALGRVKTMLEARGLPYVHVAAVEPNPLSTTVMAVSKTVREEKCDFIIALGGGSVMDAAKAIGIVATNDGDIWDYVQQGRGGRRPIENAPIPLVAITTTAGTGSEVDGGGVITNPVTREKVGLGGHVNCYPKLAIVDPELMRSVPPRLTAYQGFDALFHAIEGYVTKRPNFLSDMYALESVRHVARGLARAVKDGDDLEAREHMAFANTLSGYVMTCCRLTSQHSMEHALSAFHPELPHGAGLIMLSLAYFGHMIKTGARSERFVELARALGHRDAVRPEDFLRALHELQVACGVADLKMSDWGITREEIPALAENCRSAGALLFEQDPVALTFEDTVAIYEAAYR</sequence>